<sequence>MASSNNLVVFLAMLLVLLPMAALGSNYTSPFDYYLEKVCEEVACGKGNCTAGASYPMGFKCECDSGWKRTRDDDEDDNDAPFLPCVIPNCSLDYGCQPAPPPVPEKEIPRNISLFDPCYWAYCGEGKCTQNKTYTHVHTCQCNSGYFNLLNVPTFPCYSECTIGSDCSRLGITVAKTTTDGSGSSGTGQATSFLPGKFHWMAIFMVSLGMVMWKQPQISSKTHFHAQRNGGPSHPPTSSSPGQK</sequence>
<dbReference type="Proteomes" id="UP000327013">
    <property type="component" value="Chromosome 2"/>
</dbReference>
<feature type="region of interest" description="Disordered" evidence="1">
    <location>
        <begin position="221"/>
        <end position="244"/>
    </location>
</feature>
<dbReference type="PANTHER" id="PTHR33881">
    <property type="entry name" value="NEUROGENIC LOCUS NOTCH-LIKE PROTEIN"/>
    <property type="match status" value="1"/>
</dbReference>
<proteinExistence type="predicted"/>
<feature type="signal peptide" evidence="2">
    <location>
        <begin position="1"/>
        <end position="24"/>
    </location>
</feature>
<organism evidence="3 4">
    <name type="scientific">Carpinus fangiana</name>
    <dbReference type="NCBI Taxonomy" id="176857"/>
    <lineage>
        <taxon>Eukaryota</taxon>
        <taxon>Viridiplantae</taxon>
        <taxon>Streptophyta</taxon>
        <taxon>Embryophyta</taxon>
        <taxon>Tracheophyta</taxon>
        <taxon>Spermatophyta</taxon>
        <taxon>Magnoliopsida</taxon>
        <taxon>eudicotyledons</taxon>
        <taxon>Gunneridae</taxon>
        <taxon>Pentapetalae</taxon>
        <taxon>rosids</taxon>
        <taxon>fabids</taxon>
        <taxon>Fagales</taxon>
        <taxon>Betulaceae</taxon>
        <taxon>Carpinus</taxon>
    </lineage>
</organism>
<evidence type="ECO:0000256" key="1">
    <source>
        <dbReference type="SAM" id="MobiDB-lite"/>
    </source>
</evidence>
<dbReference type="PANTHER" id="PTHR33881:SF10">
    <property type="entry name" value="SLIT HOMOLOG 2 PROTEIN-LIKE"/>
    <property type="match status" value="1"/>
</dbReference>
<keyword evidence="4" id="KW-1185">Reference proteome</keyword>
<dbReference type="EMBL" id="CM017322">
    <property type="protein sequence ID" value="KAE8010051.1"/>
    <property type="molecule type" value="Genomic_DNA"/>
</dbReference>
<keyword evidence="2" id="KW-0732">Signal</keyword>
<evidence type="ECO:0008006" key="5">
    <source>
        <dbReference type="Google" id="ProtNLM"/>
    </source>
</evidence>
<protein>
    <recommendedName>
        <fullName evidence="5">EGF-like domain-containing protein</fullName>
    </recommendedName>
</protein>
<accession>A0A5N6QSC1</accession>
<feature type="compositionally biased region" description="Low complexity" evidence="1">
    <location>
        <begin position="230"/>
        <end position="244"/>
    </location>
</feature>
<name>A0A5N6QSC1_9ROSI</name>
<dbReference type="OrthoDB" id="1914642at2759"/>
<dbReference type="AlphaFoldDB" id="A0A5N6QSC1"/>
<feature type="chain" id="PRO_5024312790" description="EGF-like domain-containing protein" evidence="2">
    <location>
        <begin position="25"/>
        <end position="244"/>
    </location>
</feature>
<evidence type="ECO:0000256" key="2">
    <source>
        <dbReference type="SAM" id="SignalP"/>
    </source>
</evidence>
<gene>
    <name evidence="3" type="ORF">FH972_006449</name>
</gene>
<reference evidence="3 4" key="1">
    <citation type="submission" date="2019-06" db="EMBL/GenBank/DDBJ databases">
        <title>A chromosomal-level reference genome of Carpinus fangiana (Coryloideae, Betulaceae).</title>
        <authorList>
            <person name="Yang X."/>
            <person name="Wang Z."/>
            <person name="Zhang L."/>
            <person name="Hao G."/>
            <person name="Liu J."/>
            <person name="Yang Y."/>
        </authorList>
    </citation>
    <scope>NUCLEOTIDE SEQUENCE [LARGE SCALE GENOMIC DNA]</scope>
    <source>
        <strain evidence="3">Cfa_2016G</strain>
        <tissue evidence="3">Leaf</tissue>
    </source>
</reference>
<evidence type="ECO:0000313" key="4">
    <source>
        <dbReference type="Proteomes" id="UP000327013"/>
    </source>
</evidence>
<evidence type="ECO:0000313" key="3">
    <source>
        <dbReference type="EMBL" id="KAE8010051.1"/>
    </source>
</evidence>